<dbReference type="Pfam" id="PF14216">
    <property type="entry name" value="DUF4326"/>
    <property type="match status" value="1"/>
</dbReference>
<reference evidence="2" key="1">
    <citation type="journal article" date="2015" name="Nature">
        <title>Complex archaea that bridge the gap between prokaryotes and eukaryotes.</title>
        <authorList>
            <person name="Spang A."/>
            <person name="Saw J.H."/>
            <person name="Jorgensen S.L."/>
            <person name="Zaremba-Niedzwiedzka K."/>
            <person name="Martijn J."/>
            <person name="Lind A.E."/>
            <person name="van Eijk R."/>
            <person name="Schleper C."/>
            <person name="Guy L."/>
            <person name="Ettema T.J."/>
        </authorList>
    </citation>
    <scope>NUCLEOTIDE SEQUENCE</scope>
</reference>
<sequence>MTRLATRVVHCKRERSDVYIGRPSRWGNPFSHLFGTRAQYRVASRKEAIVRYEEWLATQPELMAALPELRGKILGCWCAPQPCHGDVLARLADAAGTA</sequence>
<accession>A0A0F9TL26</accession>
<protein>
    <recommendedName>
        <fullName evidence="1">DUF4326 domain-containing protein</fullName>
    </recommendedName>
</protein>
<organism evidence="2">
    <name type="scientific">marine sediment metagenome</name>
    <dbReference type="NCBI Taxonomy" id="412755"/>
    <lineage>
        <taxon>unclassified sequences</taxon>
        <taxon>metagenomes</taxon>
        <taxon>ecological metagenomes</taxon>
    </lineage>
</organism>
<comment type="caution">
    <text evidence="2">The sequence shown here is derived from an EMBL/GenBank/DDBJ whole genome shotgun (WGS) entry which is preliminary data.</text>
</comment>
<feature type="domain" description="DUF4326" evidence="1">
    <location>
        <begin position="7"/>
        <end position="89"/>
    </location>
</feature>
<proteinExistence type="predicted"/>
<dbReference type="AlphaFoldDB" id="A0A0F9TL26"/>
<evidence type="ECO:0000313" key="2">
    <source>
        <dbReference type="EMBL" id="KKN79979.1"/>
    </source>
</evidence>
<dbReference type="InterPro" id="IPR025475">
    <property type="entry name" value="DUF4326"/>
</dbReference>
<gene>
    <name evidence="2" type="ORF">LCGC14_0334870</name>
</gene>
<name>A0A0F9TL26_9ZZZZ</name>
<dbReference type="EMBL" id="LAZR01000239">
    <property type="protein sequence ID" value="KKN79979.1"/>
    <property type="molecule type" value="Genomic_DNA"/>
</dbReference>
<evidence type="ECO:0000259" key="1">
    <source>
        <dbReference type="Pfam" id="PF14216"/>
    </source>
</evidence>